<comment type="caution">
    <text evidence="9">The sequence shown here is derived from an EMBL/GenBank/DDBJ whole genome shotgun (WGS) entry which is preliminary data.</text>
</comment>
<dbReference type="GO" id="GO:0006952">
    <property type="term" value="P:defense response"/>
    <property type="evidence" value="ECO:0007669"/>
    <property type="project" value="UniProtKB-KW"/>
</dbReference>
<keyword evidence="10" id="KW-1185">Reference proteome</keyword>
<dbReference type="GO" id="GO:0003677">
    <property type="term" value="F:DNA binding"/>
    <property type="evidence" value="ECO:0007669"/>
    <property type="project" value="UniProtKB-KW"/>
</dbReference>
<gene>
    <name evidence="9" type="ORF">PHJA_001338500</name>
</gene>
<accession>A0A830C6K6</accession>
<dbReference type="Gene3D" id="3.30.730.10">
    <property type="entry name" value="AP2/ERF domain"/>
    <property type="match status" value="1"/>
</dbReference>
<dbReference type="InterPro" id="IPR036955">
    <property type="entry name" value="AP2/ERF_dom_sf"/>
</dbReference>
<evidence type="ECO:0000256" key="5">
    <source>
        <dbReference type="ARBA" id="ARBA00023163"/>
    </source>
</evidence>
<dbReference type="PROSITE" id="PS51032">
    <property type="entry name" value="AP2_ERF"/>
    <property type="match status" value="1"/>
</dbReference>
<dbReference type="Pfam" id="PF00847">
    <property type="entry name" value="AP2"/>
    <property type="match status" value="1"/>
</dbReference>
<evidence type="ECO:0000256" key="1">
    <source>
        <dbReference type="ARBA" id="ARBA00004123"/>
    </source>
</evidence>
<dbReference type="SMART" id="SM00380">
    <property type="entry name" value="AP2"/>
    <property type="match status" value="1"/>
</dbReference>
<feature type="domain" description="AP2/ERF" evidence="8">
    <location>
        <begin position="111"/>
        <end position="168"/>
    </location>
</feature>
<reference evidence="9" key="1">
    <citation type="submission" date="2020-07" db="EMBL/GenBank/DDBJ databases">
        <title>Ethylene signaling mediates host invasion by parasitic plants.</title>
        <authorList>
            <person name="Yoshida S."/>
        </authorList>
    </citation>
    <scope>NUCLEOTIDE SEQUENCE</scope>
    <source>
        <strain evidence="9">Okayama</strain>
    </source>
</reference>
<dbReference type="PRINTS" id="PR00367">
    <property type="entry name" value="ETHRSPELEMNT"/>
</dbReference>
<dbReference type="AlphaFoldDB" id="A0A830C6K6"/>
<evidence type="ECO:0000256" key="6">
    <source>
        <dbReference type="ARBA" id="ARBA00023242"/>
    </source>
</evidence>
<name>A0A830C6K6_9LAMI</name>
<dbReference type="OrthoDB" id="610645at2759"/>
<dbReference type="EMBL" id="BMAC01000259">
    <property type="protein sequence ID" value="GFP91944.1"/>
    <property type="molecule type" value="Genomic_DNA"/>
</dbReference>
<evidence type="ECO:0000256" key="3">
    <source>
        <dbReference type="ARBA" id="ARBA00023015"/>
    </source>
</evidence>
<dbReference type="FunFam" id="3.30.730.10:FF:000001">
    <property type="entry name" value="Ethylene-responsive transcription factor 2"/>
    <property type="match status" value="1"/>
</dbReference>
<dbReference type="InterPro" id="IPR001471">
    <property type="entry name" value="AP2/ERF_dom"/>
</dbReference>
<evidence type="ECO:0000256" key="2">
    <source>
        <dbReference type="ARBA" id="ARBA00022821"/>
    </source>
</evidence>
<feature type="region of interest" description="Disordered" evidence="7">
    <location>
        <begin position="84"/>
        <end position="114"/>
    </location>
</feature>
<evidence type="ECO:0000313" key="10">
    <source>
        <dbReference type="Proteomes" id="UP000653305"/>
    </source>
</evidence>
<proteinExistence type="predicted"/>
<organism evidence="9 10">
    <name type="scientific">Phtheirospermum japonicum</name>
    <dbReference type="NCBI Taxonomy" id="374723"/>
    <lineage>
        <taxon>Eukaryota</taxon>
        <taxon>Viridiplantae</taxon>
        <taxon>Streptophyta</taxon>
        <taxon>Embryophyta</taxon>
        <taxon>Tracheophyta</taxon>
        <taxon>Spermatophyta</taxon>
        <taxon>Magnoliopsida</taxon>
        <taxon>eudicotyledons</taxon>
        <taxon>Gunneridae</taxon>
        <taxon>Pentapetalae</taxon>
        <taxon>asterids</taxon>
        <taxon>lamiids</taxon>
        <taxon>Lamiales</taxon>
        <taxon>Orobanchaceae</taxon>
        <taxon>Orobanchaceae incertae sedis</taxon>
        <taxon>Phtheirospermum</taxon>
    </lineage>
</organism>
<feature type="compositionally biased region" description="Basic and acidic residues" evidence="7">
    <location>
        <begin position="103"/>
        <end position="112"/>
    </location>
</feature>
<dbReference type="Proteomes" id="UP000653305">
    <property type="component" value="Unassembled WGS sequence"/>
</dbReference>
<evidence type="ECO:0000256" key="4">
    <source>
        <dbReference type="ARBA" id="ARBA00023125"/>
    </source>
</evidence>
<dbReference type="PANTHER" id="PTHR31194">
    <property type="entry name" value="SHN SHINE , DNA BINDING / TRANSCRIPTION FACTOR"/>
    <property type="match status" value="1"/>
</dbReference>
<dbReference type="InterPro" id="IPR050913">
    <property type="entry name" value="AP2/ERF_ERF"/>
</dbReference>
<comment type="subcellular location">
    <subcellularLocation>
        <location evidence="1">Nucleus</location>
    </subcellularLocation>
</comment>
<dbReference type="GO" id="GO:0003700">
    <property type="term" value="F:DNA-binding transcription factor activity"/>
    <property type="evidence" value="ECO:0007669"/>
    <property type="project" value="InterPro"/>
</dbReference>
<evidence type="ECO:0000256" key="7">
    <source>
        <dbReference type="SAM" id="MobiDB-lite"/>
    </source>
</evidence>
<dbReference type="PANTHER" id="PTHR31194:SF225">
    <property type="entry name" value="AP2 DOMAIN CLASS TRANSCRIPTION FACTOR"/>
    <property type="match status" value="1"/>
</dbReference>
<dbReference type="GO" id="GO:0005634">
    <property type="term" value="C:nucleus"/>
    <property type="evidence" value="ECO:0007669"/>
    <property type="project" value="UniProtKB-SubCell"/>
</dbReference>
<evidence type="ECO:0000313" key="9">
    <source>
        <dbReference type="EMBL" id="GFP91944.1"/>
    </source>
</evidence>
<keyword evidence="2" id="KW-0611">Plant defense</keyword>
<keyword evidence="5" id="KW-0804">Transcription</keyword>
<keyword evidence="6" id="KW-0539">Nucleus</keyword>
<sequence>MHLRNSQPIKYSVHKTVTRKLVSPPRSKNQAGGGFSAAVQTPRVVRISVTDGDATESSGDECENANVRRVRKHVSEIRVEAAERVPARNANGKKKAAAAAAEHQPEGSEKKYRGVRRRPWGRYSAEIRNPALRTRVWLGTFATAEEAAVEYDKAAIQIRGPDATTNIIRPPQRAAPTAAISISGEDSGKEESCENLSSPTSVLMLKKRVNGKNDDVENQKDQKSAQNSSSLVMVGDDVDLLTDDCLPLDRSFLNDYFDFRSPSPLIYNEVNVPEVVLGDDFFDGVDFEFGDDFGSLTWDVNEFLEDQFLVG</sequence>
<dbReference type="CDD" id="cd00018">
    <property type="entry name" value="AP2"/>
    <property type="match status" value="1"/>
</dbReference>
<dbReference type="InterPro" id="IPR016177">
    <property type="entry name" value="DNA-bd_dom_sf"/>
</dbReference>
<dbReference type="SUPFAM" id="SSF54171">
    <property type="entry name" value="DNA-binding domain"/>
    <property type="match status" value="1"/>
</dbReference>
<protein>
    <submittedName>
        <fullName evidence="9">Ethylene-responsive transcription factor crf4</fullName>
    </submittedName>
</protein>
<evidence type="ECO:0000259" key="8">
    <source>
        <dbReference type="PROSITE" id="PS51032"/>
    </source>
</evidence>
<keyword evidence="4" id="KW-0238">DNA-binding</keyword>
<keyword evidence="3" id="KW-0805">Transcription regulation</keyword>